<dbReference type="Proteomes" id="UP000586827">
    <property type="component" value="Unassembled WGS sequence"/>
</dbReference>
<dbReference type="AlphaFoldDB" id="A0A849C379"/>
<gene>
    <name evidence="4" type="ORF">HLB23_10340</name>
</gene>
<evidence type="ECO:0000256" key="1">
    <source>
        <dbReference type="SAM" id="MobiDB-lite"/>
    </source>
</evidence>
<feature type="compositionally biased region" description="Polar residues" evidence="1">
    <location>
        <begin position="232"/>
        <end position="253"/>
    </location>
</feature>
<accession>A0A849C379</accession>
<feature type="compositionally biased region" description="Low complexity" evidence="1">
    <location>
        <begin position="158"/>
        <end position="170"/>
    </location>
</feature>
<reference evidence="4 5" key="1">
    <citation type="submission" date="2020-05" db="EMBL/GenBank/DDBJ databases">
        <title>MicrobeNet Type strains.</title>
        <authorList>
            <person name="Nicholson A.C."/>
        </authorList>
    </citation>
    <scope>NUCLEOTIDE SEQUENCE [LARGE SCALE GENOMIC DNA]</scope>
    <source>
        <strain evidence="4 5">JCM 3224</strain>
    </source>
</reference>
<feature type="region of interest" description="Disordered" evidence="1">
    <location>
        <begin position="232"/>
        <end position="271"/>
    </location>
</feature>
<evidence type="ECO:0000313" key="5">
    <source>
        <dbReference type="Proteomes" id="UP000586827"/>
    </source>
</evidence>
<name>A0A849C379_9NOCA</name>
<organism evidence="4 5">
    <name type="scientific">Nocardia uniformis</name>
    <dbReference type="NCBI Taxonomy" id="53432"/>
    <lineage>
        <taxon>Bacteria</taxon>
        <taxon>Bacillati</taxon>
        <taxon>Actinomycetota</taxon>
        <taxon>Actinomycetes</taxon>
        <taxon>Mycobacteriales</taxon>
        <taxon>Nocardiaceae</taxon>
        <taxon>Nocardia</taxon>
    </lineage>
</organism>
<dbReference type="InterPro" id="IPR058489">
    <property type="entry name" value="DUF8176"/>
</dbReference>
<keyword evidence="2" id="KW-0472">Membrane</keyword>
<feature type="compositionally biased region" description="Polar residues" evidence="1">
    <location>
        <begin position="129"/>
        <end position="140"/>
    </location>
</feature>
<feature type="region of interest" description="Disordered" evidence="1">
    <location>
        <begin position="1"/>
        <end position="173"/>
    </location>
</feature>
<keyword evidence="5" id="KW-1185">Reference proteome</keyword>
<feature type="transmembrane region" description="Helical" evidence="2">
    <location>
        <begin position="205"/>
        <end position="226"/>
    </location>
</feature>
<dbReference type="Pfam" id="PF26527">
    <property type="entry name" value="DUF8176"/>
    <property type="match status" value="1"/>
</dbReference>
<evidence type="ECO:0000259" key="3">
    <source>
        <dbReference type="Pfam" id="PF26527"/>
    </source>
</evidence>
<sequence>MNAAAASASDFGPPLAEPEFGPPLSDFGPPQSEFGPPLSEFGPPLSEFGPPVTEFGQPIAPSPEMGWRPADAAPPIPAPPQQYRAPDSSTPQYPRTGDASDATVRFSGEQAVPPTPPSNSGWAPAGGIKTSQTGRESTWLRSADAGMPSNSEVPQPPAAKSAGAESAAPKQQSLSWADDPIAQLLAPKPAAPPVRVEPTRSRARIVIGGGAVLAALIALVVVIVMVNRGGSSDDQAGVLPSTTNAAGPTSSAALSCPARMDGNTTVGNGPGSTATGSGAILGFQHAFYADRSGTKARSFVAPDAPNVSPAETIQQAINDVIPVGTTYCLRIVEVTPEVFDADLTEHRPDGSTTVYHQRVTTVNREGKHLIFEIAER</sequence>
<proteinExistence type="predicted"/>
<dbReference type="EMBL" id="JABELX010000003">
    <property type="protein sequence ID" value="NNH70257.1"/>
    <property type="molecule type" value="Genomic_DNA"/>
</dbReference>
<feature type="compositionally biased region" description="Polar residues" evidence="1">
    <location>
        <begin position="262"/>
        <end position="271"/>
    </location>
</feature>
<protein>
    <recommendedName>
        <fullName evidence="3">DUF8176 domain-containing protein</fullName>
    </recommendedName>
</protein>
<evidence type="ECO:0000313" key="4">
    <source>
        <dbReference type="EMBL" id="NNH70257.1"/>
    </source>
</evidence>
<keyword evidence="2" id="KW-0812">Transmembrane</keyword>
<comment type="caution">
    <text evidence="4">The sequence shown here is derived from an EMBL/GenBank/DDBJ whole genome shotgun (WGS) entry which is preliminary data.</text>
</comment>
<evidence type="ECO:0000256" key="2">
    <source>
        <dbReference type="SAM" id="Phobius"/>
    </source>
</evidence>
<feature type="domain" description="DUF8176" evidence="3">
    <location>
        <begin position="255"/>
        <end position="374"/>
    </location>
</feature>
<keyword evidence="2" id="KW-1133">Transmembrane helix</keyword>